<gene>
    <name evidence="3" type="ORF">GCM10011343_02480</name>
</gene>
<dbReference type="InterPro" id="IPR001296">
    <property type="entry name" value="Glyco_trans_1"/>
</dbReference>
<organism evidence="3 4">
    <name type="scientific">Flavobacterium orientale</name>
    <dbReference type="NCBI Taxonomy" id="1756020"/>
    <lineage>
        <taxon>Bacteria</taxon>
        <taxon>Pseudomonadati</taxon>
        <taxon>Bacteroidota</taxon>
        <taxon>Flavobacteriia</taxon>
        <taxon>Flavobacteriales</taxon>
        <taxon>Flavobacteriaceae</taxon>
        <taxon>Flavobacterium</taxon>
    </lineage>
</organism>
<keyword evidence="4" id="KW-1185">Reference proteome</keyword>
<feature type="domain" description="Glycosyltransferase subfamily 4-like N-terminal" evidence="2">
    <location>
        <begin position="17"/>
        <end position="162"/>
    </location>
</feature>
<dbReference type="EMBL" id="BMFG01000001">
    <property type="protein sequence ID" value="GGD14964.1"/>
    <property type="molecule type" value="Genomic_DNA"/>
</dbReference>
<reference evidence="3" key="1">
    <citation type="journal article" date="2014" name="Int. J. Syst. Evol. Microbiol.">
        <title>Complete genome sequence of Corynebacterium casei LMG S-19264T (=DSM 44701T), isolated from a smear-ripened cheese.</title>
        <authorList>
            <consortium name="US DOE Joint Genome Institute (JGI-PGF)"/>
            <person name="Walter F."/>
            <person name="Albersmeier A."/>
            <person name="Kalinowski J."/>
            <person name="Ruckert C."/>
        </authorList>
    </citation>
    <scope>NUCLEOTIDE SEQUENCE</scope>
    <source>
        <strain evidence="3">CGMCC 1.12506</strain>
    </source>
</reference>
<name>A0A916XV58_9FLAO</name>
<evidence type="ECO:0000259" key="1">
    <source>
        <dbReference type="Pfam" id="PF00534"/>
    </source>
</evidence>
<dbReference type="Pfam" id="PF00534">
    <property type="entry name" value="Glycos_transf_1"/>
    <property type="match status" value="1"/>
</dbReference>
<feature type="domain" description="Glycosyl transferase family 1" evidence="1">
    <location>
        <begin position="176"/>
        <end position="328"/>
    </location>
</feature>
<dbReference type="Proteomes" id="UP000625735">
    <property type="component" value="Unassembled WGS sequence"/>
</dbReference>
<protein>
    <submittedName>
        <fullName evidence="3">Uncharacterized protein</fullName>
    </submittedName>
</protein>
<sequence>MKILYIFEKYPGTYQMYIHNLIELLRKKNSLKVLSYSVHKESDIVINTYGWLDQWCRFRNYLGFSKYRSLDIKKMMSFDIVHVQHSFLFSKIIPLFELQDRPKIIITLRGGDTYIKPWVDKRWVDFYSNYGTKVDAFITMSQHQKEYLKKWGIPDEKIYVVPISFGTYSNAKPKYPNKEKLYLVSAFRMTWEKNIAGSILLAKKLKDKEINFEYDIYGDGHDFGQLHYLVDKYELSGYVNIKHKIANKDLKQILPRYDFFLQLSLSEALPTSILEAQSLGVNCVVSDTGGMPEVVNQGKVGVISTFDDYDYFVNQILNLWEDEEAYFYSSKKAIDFVNSNFTIELETERLNKLYKTLLNC</sequence>
<dbReference type="InterPro" id="IPR028098">
    <property type="entry name" value="Glyco_trans_4-like_N"/>
</dbReference>
<dbReference type="Pfam" id="PF13439">
    <property type="entry name" value="Glyco_transf_4"/>
    <property type="match status" value="1"/>
</dbReference>
<dbReference type="SUPFAM" id="SSF53756">
    <property type="entry name" value="UDP-Glycosyltransferase/glycogen phosphorylase"/>
    <property type="match status" value="1"/>
</dbReference>
<evidence type="ECO:0000313" key="3">
    <source>
        <dbReference type="EMBL" id="GGD14964.1"/>
    </source>
</evidence>
<comment type="caution">
    <text evidence="3">The sequence shown here is derived from an EMBL/GenBank/DDBJ whole genome shotgun (WGS) entry which is preliminary data.</text>
</comment>
<dbReference type="RefSeq" id="WP_188360682.1">
    <property type="nucleotide sequence ID" value="NZ_BMFG01000001.1"/>
</dbReference>
<dbReference type="InterPro" id="IPR050194">
    <property type="entry name" value="Glycosyltransferase_grp1"/>
</dbReference>
<accession>A0A916XV58</accession>
<dbReference type="CDD" id="cd03801">
    <property type="entry name" value="GT4_PimA-like"/>
    <property type="match status" value="1"/>
</dbReference>
<proteinExistence type="predicted"/>
<dbReference type="PANTHER" id="PTHR45947">
    <property type="entry name" value="SULFOQUINOVOSYL TRANSFERASE SQD2"/>
    <property type="match status" value="1"/>
</dbReference>
<dbReference type="PANTHER" id="PTHR45947:SF3">
    <property type="entry name" value="SULFOQUINOVOSYL TRANSFERASE SQD2"/>
    <property type="match status" value="1"/>
</dbReference>
<dbReference type="GO" id="GO:0016757">
    <property type="term" value="F:glycosyltransferase activity"/>
    <property type="evidence" value="ECO:0007669"/>
    <property type="project" value="InterPro"/>
</dbReference>
<dbReference type="AlphaFoldDB" id="A0A916XV58"/>
<evidence type="ECO:0000259" key="2">
    <source>
        <dbReference type="Pfam" id="PF13439"/>
    </source>
</evidence>
<evidence type="ECO:0000313" key="4">
    <source>
        <dbReference type="Proteomes" id="UP000625735"/>
    </source>
</evidence>
<dbReference type="Gene3D" id="3.40.50.2000">
    <property type="entry name" value="Glycogen Phosphorylase B"/>
    <property type="match status" value="2"/>
</dbReference>
<reference evidence="3" key="2">
    <citation type="submission" date="2020-09" db="EMBL/GenBank/DDBJ databases">
        <authorList>
            <person name="Sun Q."/>
            <person name="Zhou Y."/>
        </authorList>
    </citation>
    <scope>NUCLEOTIDE SEQUENCE</scope>
    <source>
        <strain evidence="3">CGMCC 1.12506</strain>
    </source>
</reference>